<evidence type="ECO:0000256" key="7">
    <source>
        <dbReference type="PROSITE-ProRule" id="PRU00108"/>
    </source>
</evidence>
<dbReference type="STRING" id="299467.A0A443S0P8"/>
<dbReference type="InterPro" id="IPR009057">
    <property type="entry name" value="Homeodomain-like_sf"/>
</dbReference>
<proteinExistence type="predicted"/>
<dbReference type="InterPro" id="IPR001356">
    <property type="entry name" value="HD"/>
</dbReference>
<evidence type="ECO:0000259" key="11">
    <source>
        <dbReference type="PROSITE" id="PS51937"/>
    </source>
</evidence>
<dbReference type="PROSITE" id="PS51936">
    <property type="entry name" value="POU_4"/>
    <property type="match status" value="1"/>
</dbReference>
<dbReference type="InterPro" id="IPR006899">
    <property type="entry name" value="HNF-1_N"/>
</dbReference>
<dbReference type="SUPFAM" id="SSF46689">
    <property type="entry name" value="Homeodomain-like"/>
    <property type="match status" value="1"/>
</dbReference>
<evidence type="ECO:0000256" key="2">
    <source>
        <dbReference type="ARBA" id="ARBA00023015"/>
    </source>
</evidence>
<keyword evidence="4 7" id="KW-0371">Homeobox</keyword>
<dbReference type="InterPro" id="IPR040363">
    <property type="entry name" value="HMBOX1"/>
</dbReference>
<evidence type="ECO:0000256" key="6">
    <source>
        <dbReference type="ARBA" id="ARBA00023242"/>
    </source>
</evidence>
<dbReference type="PROSITE" id="PS50071">
    <property type="entry name" value="HOMEOBOX_2"/>
    <property type="match status" value="1"/>
</dbReference>
<dbReference type="OrthoDB" id="6515657at2759"/>
<dbReference type="InterPro" id="IPR044866">
    <property type="entry name" value="HNF_P1"/>
</dbReference>
<dbReference type="Gene3D" id="1.10.260.40">
    <property type="entry name" value="lambda repressor-like DNA-binding domains"/>
    <property type="match status" value="1"/>
</dbReference>
<dbReference type="GO" id="GO:0045893">
    <property type="term" value="P:positive regulation of DNA-templated transcription"/>
    <property type="evidence" value="ECO:0007669"/>
    <property type="project" value="InterPro"/>
</dbReference>
<keyword evidence="5" id="KW-0804">Transcription</keyword>
<feature type="domain" description="Homeobox" evidence="9">
    <location>
        <begin position="211"/>
        <end position="286"/>
    </location>
</feature>
<dbReference type="InterPro" id="IPR044869">
    <property type="entry name" value="HNF-1_POU"/>
</dbReference>
<keyword evidence="3 7" id="KW-0238">DNA-binding</keyword>
<gene>
    <name evidence="12" type="ORF">B4U80_01202</name>
</gene>
<dbReference type="Pfam" id="PF04814">
    <property type="entry name" value="HNF-1_N"/>
    <property type="match status" value="1"/>
</dbReference>
<dbReference type="CDD" id="cd00093">
    <property type="entry name" value="HTH_XRE"/>
    <property type="match status" value="1"/>
</dbReference>
<dbReference type="CDD" id="cd00086">
    <property type="entry name" value="homeodomain"/>
    <property type="match status" value="1"/>
</dbReference>
<dbReference type="GO" id="GO:0005634">
    <property type="term" value="C:nucleus"/>
    <property type="evidence" value="ECO:0007669"/>
    <property type="project" value="UniProtKB-SubCell"/>
</dbReference>
<evidence type="ECO:0000256" key="3">
    <source>
        <dbReference type="ARBA" id="ARBA00023125"/>
    </source>
</evidence>
<evidence type="ECO:0000259" key="9">
    <source>
        <dbReference type="PROSITE" id="PS50071"/>
    </source>
</evidence>
<dbReference type="Gene3D" id="1.10.10.60">
    <property type="entry name" value="Homeodomain-like"/>
    <property type="match status" value="1"/>
</dbReference>
<dbReference type="PANTHER" id="PTHR14618">
    <property type="entry name" value="HOMEODOX-CONTAINING PROTEIN 1 HMBOX1"/>
    <property type="match status" value="1"/>
</dbReference>
<sequence>MSLQLNVEQVYLLVQLMRSGMSNEEIVAMYDRIDREMTEEENSASNPELLFEQVHQQIASLNEEDPLIPLLSLTYPIDESNESKTECNEESKNEEVDNKSFPESLTNRKLPLINYEETAELQVFKSKGDDAILKEIRKFVSAFNISQVTVADMIRVSQGYVSRYMNGDFDQVSDRVKTLIYLWYLQCRNNPLILQQCLGSRAVISETGTLLPIKRDKFKFHKCHLSILERFYKQNKYPDTAVKKLIAETCNYTLKNQLERELNESETVTVTLVNTWLNNRRKTANK</sequence>
<feature type="domain" description="POU-specific atypical" evidence="10">
    <location>
        <begin position="104"/>
        <end position="200"/>
    </location>
</feature>
<evidence type="ECO:0000313" key="13">
    <source>
        <dbReference type="Proteomes" id="UP000288716"/>
    </source>
</evidence>
<reference evidence="12 13" key="1">
    <citation type="journal article" date="2018" name="Gigascience">
        <title>Genomes of trombidid mites reveal novel predicted allergens and laterally-transferred genes associated with secondary metabolism.</title>
        <authorList>
            <person name="Dong X."/>
            <person name="Chaisiri K."/>
            <person name="Xia D."/>
            <person name="Armstrong S.D."/>
            <person name="Fang Y."/>
            <person name="Donnelly M.J."/>
            <person name="Kadowaki T."/>
            <person name="McGarry J.W."/>
            <person name="Darby A.C."/>
            <person name="Makepeace B.L."/>
        </authorList>
    </citation>
    <scope>NUCLEOTIDE SEQUENCE [LARGE SCALE GENOMIC DNA]</scope>
    <source>
        <strain evidence="12">UoL-UT</strain>
    </source>
</reference>
<evidence type="ECO:0000256" key="4">
    <source>
        <dbReference type="ARBA" id="ARBA00023155"/>
    </source>
</evidence>
<evidence type="ECO:0000256" key="5">
    <source>
        <dbReference type="ARBA" id="ARBA00023163"/>
    </source>
</evidence>
<organism evidence="12 13">
    <name type="scientific">Leptotrombidium deliense</name>
    <dbReference type="NCBI Taxonomy" id="299467"/>
    <lineage>
        <taxon>Eukaryota</taxon>
        <taxon>Metazoa</taxon>
        <taxon>Ecdysozoa</taxon>
        <taxon>Arthropoda</taxon>
        <taxon>Chelicerata</taxon>
        <taxon>Arachnida</taxon>
        <taxon>Acari</taxon>
        <taxon>Acariformes</taxon>
        <taxon>Trombidiformes</taxon>
        <taxon>Prostigmata</taxon>
        <taxon>Anystina</taxon>
        <taxon>Parasitengona</taxon>
        <taxon>Trombiculoidea</taxon>
        <taxon>Trombiculidae</taxon>
        <taxon>Leptotrombidium</taxon>
    </lineage>
</organism>
<dbReference type="VEuPathDB" id="VectorBase:LDEU010922"/>
<evidence type="ECO:0000256" key="8">
    <source>
        <dbReference type="SAM" id="MobiDB-lite"/>
    </source>
</evidence>
<evidence type="ECO:0000259" key="10">
    <source>
        <dbReference type="PROSITE" id="PS51936"/>
    </source>
</evidence>
<dbReference type="InterPro" id="IPR010982">
    <property type="entry name" value="Lambda_DNA-bd_dom_sf"/>
</dbReference>
<dbReference type="SMART" id="SM00389">
    <property type="entry name" value="HOX"/>
    <property type="match status" value="1"/>
</dbReference>
<protein>
    <submittedName>
        <fullName evidence="12">Homeobox-containing protein 1-like protein</fullName>
    </submittedName>
</protein>
<dbReference type="GO" id="GO:0003691">
    <property type="term" value="F:double-stranded telomeric DNA binding"/>
    <property type="evidence" value="ECO:0007669"/>
    <property type="project" value="InterPro"/>
</dbReference>
<dbReference type="InterPro" id="IPR001387">
    <property type="entry name" value="Cro/C1-type_HTH"/>
</dbReference>
<keyword evidence="2" id="KW-0805">Transcription regulation</keyword>
<keyword evidence="6 7" id="KW-0539">Nucleus</keyword>
<accession>A0A443S0P8</accession>
<feature type="domain" description="HNF-p1" evidence="11">
    <location>
        <begin position="1"/>
        <end position="32"/>
    </location>
</feature>
<evidence type="ECO:0000256" key="1">
    <source>
        <dbReference type="ARBA" id="ARBA00004123"/>
    </source>
</evidence>
<name>A0A443S0P8_9ACAR</name>
<feature type="compositionally biased region" description="Basic and acidic residues" evidence="8">
    <location>
        <begin position="81"/>
        <end position="100"/>
    </location>
</feature>
<dbReference type="AlphaFoldDB" id="A0A443S0P8"/>
<dbReference type="PROSITE" id="PS51937">
    <property type="entry name" value="HNF_P1"/>
    <property type="match status" value="1"/>
</dbReference>
<dbReference type="PANTHER" id="PTHR14618:SF0">
    <property type="entry name" value="HOMEOBOX-CONTAINING PROTEIN 1"/>
    <property type="match status" value="1"/>
</dbReference>
<keyword evidence="13" id="KW-1185">Reference proteome</keyword>
<dbReference type="SUPFAM" id="SSF47413">
    <property type="entry name" value="lambda repressor-like DNA-binding domains"/>
    <property type="match status" value="1"/>
</dbReference>
<comment type="subcellular location">
    <subcellularLocation>
        <location evidence="1 7">Nucleus</location>
    </subcellularLocation>
</comment>
<feature type="region of interest" description="Disordered" evidence="8">
    <location>
        <begin position="80"/>
        <end position="101"/>
    </location>
</feature>
<dbReference type="Proteomes" id="UP000288716">
    <property type="component" value="Unassembled WGS sequence"/>
</dbReference>
<evidence type="ECO:0000313" key="12">
    <source>
        <dbReference type="EMBL" id="RWS21118.1"/>
    </source>
</evidence>
<dbReference type="EMBL" id="NCKV01013654">
    <property type="protein sequence ID" value="RWS21118.1"/>
    <property type="molecule type" value="Genomic_DNA"/>
</dbReference>
<comment type="caution">
    <text evidence="12">The sequence shown here is derived from an EMBL/GenBank/DDBJ whole genome shotgun (WGS) entry which is preliminary data.</text>
</comment>